<dbReference type="GO" id="GO:0010468">
    <property type="term" value="P:regulation of gene expression"/>
    <property type="evidence" value="ECO:0007669"/>
    <property type="project" value="TreeGrafter"/>
</dbReference>
<evidence type="ECO:0000256" key="1">
    <source>
        <dbReference type="ARBA" id="ARBA00006991"/>
    </source>
</evidence>
<dbReference type="OrthoDB" id="6077919at2759"/>
<dbReference type="GO" id="GO:0008270">
    <property type="term" value="F:zinc ion binding"/>
    <property type="evidence" value="ECO:0007669"/>
    <property type="project" value="UniProtKB-KW"/>
</dbReference>
<dbReference type="PANTHER" id="PTHR16515:SF58">
    <property type="entry name" value="ZINC FINGER PROTEIN 22"/>
    <property type="match status" value="1"/>
</dbReference>
<evidence type="ECO:0000256" key="4">
    <source>
        <dbReference type="ARBA" id="ARBA00022771"/>
    </source>
</evidence>
<proteinExistence type="inferred from homology"/>
<accession>A0A7L3M1U4</accession>
<dbReference type="SUPFAM" id="SSF57667">
    <property type="entry name" value="beta-beta-alpha zinc fingers"/>
    <property type="match status" value="1"/>
</dbReference>
<protein>
    <submittedName>
        <fullName evidence="9">Z585B protein</fullName>
    </submittedName>
</protein>
<evidence type="ECO:0000256" key="5">
    <source>
        <dbReference type="ARBA" id="ARBA00022833"/>
    </source>
</evidence>
<dbReference type="Gene3D" id="3.30.160.60">
    <property type="entry name" value="Classic Zinc Finger"/>
    <property type="match status" value="1"/>
</dbReference>
<feature type="non-terminal residue" evidence="9">
    <location>
        <position position="1"/>
    </location>
</feature>
<dbReference type="Pfam" id="PF00096">
    <property type="entry name" value="zf-C2H2"/>
    <property type="match status" value="1"/>
</dbReference>
<comment type="similarity">
    <text evidence="1">Belongs to the krueppel C2H2-type zinc-finger protein family.</text>
</comment>
<feature type="domain" description="C2H2-type" evidence="8">
    <location>
        <begin position="21"/>
        <end position="48"/>
    </location>
</feature>
<dbReference type="AlphaFoldDB" id="A0A7L3M1U4"/>
<dbReference type="EMBL" id="VZTY01056320">
    <property type="protein sequence ID" value="NXU60032.1"/>
    <property type="molecule type" value="Genomic_DNA"/>
</dbReference>
<feature type="region of interest" description="Disordered" evidence="7">
    <location>
        <begin position="34"/>
        <end position="57"/>
    </location>
</feature>
<keyword evidence="10" id="KW-1185">Reference proteome</keyword>
<dbReference type="FunFam" id="3.30.160.60:FF:000151">
    <property type="entry name" value="Zinc finger and SCAN domain-containing 21"/>
    <property type="match status" value="1"/>
</dbReference>
<evidence type="ECO:0000256" key="2">
    <source>
        <dbReference type="ARBA" id="ARBA00022723"/>
    </source>
</evidence>
<sequence length="57" mass="6525">TFQKKSELRPHRCVLTQQKPYKCPECDKSYSNRQSLKKHQTVHVGSGPVTQGELQGQ</sequence>
<evidence type="ECO:0000313" key="9">
    <source>
        <dbReference type="EMBL" id="NXU60032.1"/>
    </source>
</evidence>
<evidence type="ECO:0000256" key="7">
    <source>
        <dbReference type="SAM" id="MobiDB-lite"/>
    </source>
</evidence>
<gene>
    <name evidence="9" type="primary">Znf585b</name>
    <name evidence="9" type="ORF">TURVEL_R13274</name>
</gene>
<evidence type="ECO:0000256" key="6">
    <source>
        <dbReference type="PROSITE-ProRule" id="PRU00042"/>
    </source>
</evidence>
<feature type="compositionally biased region" description="Polar residues" evidence="7">
    <location>
        <begin position="48"/>
        <end position="57"/>
    </location>
</feature>
<feature type="non-terminal residue" evidence="9">
    <location>
        <position position="57"/>
    </location>
</feature>
<dbReference type="PROSITE" id="PS00028">
    <property type="entry name" value="ZINC_FINGER_C2H2_1"/>
    <property type="match status" value="1"/>
</dbReference>
<dbReference type="Proteomes" id="UP000582182">
    <property type="component" value="Unassembled WGS sequence"/>
</dbReference>
<evidence type="ECO:0000313" key="10">
    <source>
        <dbReference type="Proteomes" id="UP000582182"/>
    </source>
</evidence>
<keyword evidence="2" id="KW-0479">Metal-binding</keyword>
<keyword evidence="3" id="KW-0677">Repeat</keyword>
<dbReference type="InterPro" id="IPR013087">
    <property type="entry name" value="Znf_C2H2_type"/>
</dbReference>
<comment type="caution">
    <text evidence="9">The sequence shown here is derived from an EMBL/GenBank/DDBJ whole genome shotgun (WGS) entry which is preliminary data.</text>
</comment>
<dbReference type="InterPro" id="IPR036236">
    <property type="entry name" value="Znf_C2H2_sf"/>
</dbReference>
<keyword evidence="4 6" id="KW-0863">Zinc-finger</keyword>
<dbReference type="GO" id="GO:0005634">
    <property type="term" value="C:nucleus"/>
    <property type="evidence" value="ECO:0007669"/>
    <property type="project" value="TreeGrafter"/>
</dbReference>
<evidence type="ECO:0000259" key="8">
    <source>
        <dbReference type="PROSITE" id="PS50157"/>
    </source>
</evidence>
<dbReference type="SMART" id="SM00355">
    <property type="entry name" value="ZnF_C2H2"/>
    <property type="match status" value="1"/>
</dbReference>
<keyword evidence="5" id="KW-0862">Zinc</keyword>
<dbReference type="PANTHER" id="PTHR16515">
    <property type="entry name" value="PR DOMAIN ZINC FINGER PROTEIN"/>
    <property type="match status" value="1"/>
</dbReference>
<reference evidence="9 10" key="1">
    <citation type="submission" date="2019-09" db="EMBL/GenBank/DDBJ databases">
        <title>Bird 10,000 Genomes (B10K) Project - Family phase.</title>
        <authorList>
            <person name="Zhang G."/>
        </authorList>
    </citation>
    <scope>NUCLEOTIDE SEQUENCE [LARGE SCALE GENOMIC DNA]</scope>
    <source>
        <strain evidence="9">B10K-DU-029-46</strain>
    </source>
</reference>
<dbReference type="PROSITE" id="PS50157">
    <property type="entry name" value="ZINC_FINGER_C2H2_2"/>
    <property type="match status" value="1"/>
</dbReference>
<dbReference type="InterPro" id="IPR050331">
    <property type="entry name" value="Zinc_finger"/>
</dbReference>
<organism evidence="9 10">
    <name type="scientific">Turnix velox</name>
    <name type="common">Little buttonquail</name>
    <dbReference type="NCBI Taxonomy" id="2529409"/>
    <lineage>
        <taxon>Eukaryota</taxon>
        <taxon>Metazoa</taxon>
        <taxon>Chordata</taxon>
        <taxon>Craniata</taxon>
        <taxon>Vertebrata</taxon>
        <taxon>Euteleostomi</taxon>
        <taxon>Archelosauria</taxon>
        <taxon>Archosauria</taxon>
        <taxon>Dinosauria</taxon>
        <taxon>Saurischia</taxon>
        <taxon>Theropoda</taxon>
        <taxon>Coelurosauria</taxon>
        <taxon>Aves</taxon>
        <taxon>Neognathae</taxon>
        <taxon>Neoaves</taxon>
        <taxon>Charadriiformes</taxon>
        <taxon>Turnicidae</taxon>
        <taxon>Turnix</taxon>
    </lineage>
</organism>
<evidence type="ECO:0000256" key="3">
    <source>
        <dbReference type="ARBA" id="ARBA00022737"/>
    </source>
</evidence>
<name>A0A7L3M1U4_9CHAR</name>